<dbReference type="STRING" id="504797.SAMN05421678_101379"/>
<dbReference type="Proteomes" id="UP000199052">
    <property type="component" value="Unassembled WGS sequence"/>
</dbReference>
<dbReference type="InterPro" id="IPR002798">
    <property type="entry name" value="SpoIIM-like"/>
</dbReference>
<gene>
    <name evidence="2" type="ORF">SAMN05421678_101379</name>
</gene>
<dbReference type="PANTHER" id="PTHR35337">
    <property type="entry name" value="SLR1478 PROTEIN"/>
    <property type="match status" value="1"/>
</dbReference>
<keyword evidence="1" id="KW-0812">Transmembrane</keyword>
<protein>
    <submittedName>
        <fullName evidence="2">Uncharacterized membrane protein SpoIIM, required for sporulation</fullName>
    </submittedName>
</protein>
<sequence>MCLAVDVDAYAAAHQAEWDRLEALVRRRGRLTGAEADELVTLYQRVASHLSVVRSSAPDVVLVGRLSALVARARAAVTGAHTPAWREVGRFFTVSFPAALYRCAPWWLGTAAAFLAVCAGIGWWVATHPLVRAALLPPAAVDQLVDHEFADYYSSAPAAEFAFGVWTNNAWVAAGSLALGVLLGVPVAYILWQNAANVGVSGGLMVAADRGDVFFGLILPHGLLEITAVLVAGGAGIRLGWTVVAPGARTRMRALAETGRETVGMALGLAAVLLVSGVIEGFVTPSGLPTWARVGIGVLAEVAFLTYVFWLGRRAVLAGETGDVAADERGDLLPTSA</sequence>
<reference evidence="2 3" key="1">
    <citation type="submission" date="2016-10" db="EMBL/GenBank/DDBJ databases">
        <authorList>
            <person name="de Groot N.N."/>
        </authorList>
    </citation>
    <scope>NUCLEOTIDE SEQUENCE [LARGE SCALE GENOMIC DNA]</scope>
    <source>
        <strain evidence="2 3">CPCC 202808</strain>
    </source>
</reference>
<keyword evidence="1" id="KW-1133">Transmembrane helix</keyword>
<dbReference type="Pfam" id="PF01944">
    <property type="entry name" value="SpoIIM"/>
    <property type="match status" value="1"/>
</dbReference>
<feature type="transmembrane region" description="Helical" evidence="1">
    <location>
        <begin position="213"/>
        <end position="241"/>
    </location>
</feature>
<evidence type="ECO:0000256" key="1">
    <source>
        <dbReference type="SAM" id="Phobius"/>
    </source>
</evidence>
<keyword evidence="1" id="KW-0472">Membrane</keyword>
<evidence type="ECO:0000313" key="3">
    <source>
        <dbReference type="Proteomes" id="UP000199052"/>
    </source>
</evidence>
<accession>A0A1I2KR51</accession>
<organism evidence="2 3">
    <name type="scientific">Actinopolymorpha cephalotaxi</name>
    <dbReference type="NCBI Taxonomy" id="504797"/>
    <lineage>
        <taxon>Bacteria</taxon>
        <taxon>Bacillati</taxon>
        <taxon>Actinomycetota</taxon>
        <taxon>Actinomycetes</taxon>
        <taxon>Propionibacteriales</taxon>
        <taxon>Actinopolymorphaceae</taxon>
        <taxon>Actinopolymorpha</taxon>
    </lineage>
</organism>
<evidence type="ECO:0000313" key="2">
    <source>
        <dbReference type="EMBL" id="SFF67687.1"/>
    </source>
</evidence>
<feature type="transmembrane region" description="Helical" evidence="1">
    <location>
        <begin position="106"/>
        <end position="126"/>
    </location>
</feature>
<proteinExistence type="predicted"/>
<dbReference type="AlphaFoldDB" id="A0A1I2KR51"/>
<dbReference type="PANTHER" id="PTHR35337:SF1">
    <property type="entry name" value="SLR1478 PROTEIN"/>
    <property type="match status" value="1"/>
</dbReference>
<feature type="transmembrane region" description="Helical" evidence="1">
    <location>
        <begin position="170"/>
        <end position="193"/>
    </location>
</feature>
<feature type="transmembrane region" description="Helical" evidence="1">
    <location>
        <begin position="262"/>
        <end position="279"/>
    </location>
</feature>
<name>A0A1I2KR51_9ACTN</name>
<feature type="transmembrane region" description="Helical" evidence="1">
    <location>
        <begin position="291"/>
        <end position="310"/>
    </location>
</feature>
<dbReference type="EMBL" id="FOOI01000001">
    <property type="protein sequence ID" value="SFF67687.1"/>
    <property type="molecule type" value="Genomic_DNA"/>
</dbReference>